<accession>A0A131Y6N6</accession>
<evidence type="ECO:0000313" key="1">
    <source>
        <dbReference type="EMBL" id="JAP74135.1"/>
    </source>
</evidence>
<keyword evidence="1" id="KW-0378">Hydrolase</keyword>
<reference evidence="1" key="1">
    <citation type="submission" date="2016-02" db="EMBL/GenBank/DDBJ databases">
        <title>RNAseq analyses of the midgut from blood- or serum-fed Ixodes ricinus ticks.</title>
        <authorList>
            <person name="Perner J."/>
            <person name="Provaznik J."/>
            <person name="Schrenkova J."/>
            <person name="Urbanova V."/>
            <person name="Ribeiro J.M."/>
            <person name="Kopacek P."/>
        </authorList>
    </citation>
    <scope>NUCLEOTIDE SEQUENCE</scope>
    <source>
        <tissue evidence="1">Gut</tissue>
    </source>
</reference>
<keyword evidence="1" id="KW-0540">Nuclease</keyword>
<dbReference type="AlphaFoldDB" id="A0A131Y6N6"/>
<feature type="non-terminal residue" evidence="1">
    <location>
        <position position="1"/>
    </location>
</feature>
<dbReference type="EMBL" id="GEFM01001661">
    <property type="protein sequence ID" value="JAP74135.1"/>
    <property type="molecule type" value="mRNA"/>
</dbReference>
<proteinExistence type="evidence at transcript level"/>
<organism evidence="1">
    <name type="scientific">Ixodes ricinus</name>
    <name type="common">Common tick</name>
    <name type="synonym">Acarus ricinus</name>
    <dbReference type="NCBI Taxonomy" id="34613"/>
    <lineage>
        <taxon>Eukaryota</taxon>
        <taxon>Metazoa</taxon>
        <taxon>Ecdysozoa</taxon>
        <taxon>Arthropoda</taxon>
        <taxon>Chelicerata</taxon>
        <taxon>Arachnida</taxon>
        <taxon>Acari</taxon>
        <taxon>Parasitiformes</taxon>
        <taxon>Ixodida</taxon>
        <taxon>Ixodoidea</taxon>
        <taxon>Ixodidae</taxon>
        <taxon>Ixodinae</taxon>
        <taxon>Ixodes</taxon>
    </lineage>
</organism>
<sequence length="114" mass="13588">EAIQNRLTHFILGNYNRNGGVTTIKAMPNIFFRPRTTRLCLSHKIYRTNLYLHRRAFIPPIYIVPRIDNQFKFYYSFVPKMFLKWNQLPALIVSIINDQLLKKVINALHFIQLP</sequence>
<dbReference type="GO" id="GO:0004519">
    <property type="term" value="F:endonuclease activity"/>
    <property type="evidence" value="ECO:0007669"/>
    <property type="project" value="UniProtKB-KW"/>
</dbReference>
<protein>
    <submittedName>
        <fullName evidence="1">Putative endonuclease/reverse transcript</fullName>
    </submittedName>
</protein>
<keyword evidence="1" id="KW-0255">Endonuclease</keyword>
<name>A0A131Y6N6_IXORI</name>